<keyword evidence="1" id="KW-0812">Transmembrane</keyword>
<dbReference type="AlphaFoldDB" id="A0A0W8E1D6"/>
<protein>
    <recommendedName>
        <fullName evidence="3">Holin</fullName>
    </recommendedName>
</protein>
<sequence>MTLSGAAMITFLIVLYTSRVVDSWGWKWGTDLYAAAWAFAVLIIANIASGGDYQDWRVYGLAFFNSFLVASSAGKLRDKSISEAEKKRAKD</sequence>
<organism evidence="2">
    <name type="scientific">hydrocarbon metagenome</name>
    <dbReference type="NCBI Taxonomy" id="938273"/>
    <lineage>
        <taxon>unclassified sequences</taxon>
        <taxon>metagenomes</taxon>
        <taxon>ecological metagenomes</taxon>
    </lineage>
</organism>
<keyword evidence="1" id="KW-1133">Transmembrane helix</keyword>
<comment type="caution">
    <text evidence="2">The sequence shown here is derived from an EMBL/GenBank/DDBJ whole genome shotgun (WGS) entry which is preliminary data.</text>
</comment>
<name>A0A0W8E1D6_9ZZZZ</name>
<accession>A0A0W8E1D6</accession>
<gene>
    <name evidence="2" type="ORF">ASZ90_020191</name>
</gene>
<evidence type="ECO:0000256" key="1">
    <source>
        <dbReference type="SAM" id="Phobius"/>
    </source>
</evidence>
<evidence type="ECO:0000313" key="2">
    <source>
        <dbReference type="EMBL" id="KUG02442.1"/>
    </source>
</evidence>
<dbReference type="EMBL" id="LNQE01001919">
    <property type="protein sequence ID" value="KUG02442.1"/>
    <property type="molecule type" value="Genomic_DNA"/>
</dbReference>
<feature type="transmembrane region" description="Helical" evidence="1">
    <location>
        <begin position="32"/>
        <end position="50"/>
    </location>
</feature>
<keyword evidence="1" id="KW-0472">Membrane</keyword>
<evidence type="ECO:0008006" key="3">
    <source>
        <dbReference type="Google" id="ProtNLM"/>
    </source>
</evidence>
<proteinExistence type="predicted"/>
<reference evidence="2" key="1">
    <citation type="journal article" date="2015" name="Proc. Natl. Acad. Sci. U.S.A.">
        <title>Networks of energetic and metabolic interactions define dynamics in microbial communities.</title>
        <authorList>
            <person name="Embree M."/>
            <person name="Liu J.K."/>
            <person name="Al-Bassam M.M."/>
            <person name="Zengler K."/>
        </authorList>
    </citation>
    <scope>NUCLEOTIDE SEQUENCE</scope>
</reference>